<accession>A0AA95SWL4</accession>
<dbReference type="Gene3D" id="2.60.40.2230">
    <property type="entry name" value="Uncharacterised protein YcnI-like PF07987, DUF1775"/>
    <property type="match status" value="1"/>
</dbReference>
<evidence type="ECO:0000259" key="3">
    <source>
        <dbReference type="Pfam" id="PF07987"/>
    </source>
</evidence>
<feature type="chain" id="PRO_5041647051" evidence="2">
    <location>
        <begin position="21"/>
        <end position="173"/>
    </location>
</feature>
<dbReference type="InterPro" id="IPR038507">
    <property type="entry name" value="YcnI-like_sf"/>
</dbReference>
<gene>
    <name evidence="4" type="ORF">PFX98_01090</name>
</gene>
<dbReference type="RefSeq" id="WP_285233322.1">
    <property type="nucleotide sequence ID" value="NZ_CP116346.1"/>
</dbReference>
<reference evidence="4" key="1">
    <citation type="submission" date="2023-01" db="EMBL/GenBank/DDBJ databases">
        <title>Whole genome sequence of Paucibacter sp. S2-9 isolated from pond sediment.</title>
        <authorList>
            <person name="Jung J.Y."/>
        </authorList>
    </citation>
    <scope>NUCLEOTIDE SEQUENCE</scope>
    <source>
        <strain evidence="4">S2-9</strain>
    </source>
</reference>
<dbReference type="EMBL" id="CP116346">
    <property type="protein sequence ID" value="WIT12229.1"/>
    <property type="molecule type" value="Genomic_DNA"/>
</dbReference>
<name>A0AA95SWL4_9BURK</name>
<feature type="domain" description="YncI copper-binding" evidence="3">
    <location>
        <begin position="21"/>
        <end position="168"/>
    </location>
</feature>
<feature type="region of interest" description="Disordered" evidence="1">
    <location>
        <begin position="150"/>
        <end position="173"/>
    </location>
</feature>
<dbReference type="AlphaFoldDB" id="A0AA95SWL4"/>
<dbReference type="InterPro" id="IPR012533">
    <property type="entry name" value="YcnI-copper_dom"/>
</dbReference>
<sequence>MQIIKPILFSALLLSAAAHAHVTLEQPEAPAGSPYKAVLRIGHGCEGSATTRVSVILPPGFRGAKPVPKPGWTLALRREKLATPYESHGRSVTEELAEVSWTASSEASYLQDDWYDEFALRGSLPATPGTLWFKVKQTCVKGEWDWSEVPASGSSSKGLKAPAVRLELRPTAP</sequence>
<keyword evidence="2" id="KW-0732">Signal</keyword>
<evidence type="ECO:0000256" key="2">
    <source>
        <dbReference type="SAM" id="SignalP"/>
    </source>
</evidence>
<dbReference type="Pfam" id="PF07987">
    <property type="entry name" value="DUF1775"/>
    <property type="match status" value="1"/>
</dbReference>
<organism evidence="4 5">
    <name type="scientific">Paucibacter sediminis</name>
    <dbReference type="NCBI Taxonomy" id="3019553"/>
    <lineage>
        <taxon>Bacteria</taxon>
        <taxon>Pseudomonadati</taxon>
        <taxon>Pseudomonadota</taxon>
        <taxon>Betaproteobacteria</taxon>
        <taxon>Burkholderiales</taxon>
        <taxon>Sphaerotilaceae</taxon>
        <taxon>Roseateles</taxon>
    </lineage>
</organism>
<dbReference type="Proteomes" id="UP001177769">
    <property type="component" value="Chromosome"/>
</dbReference>
<evidence type="ECO:0000256" key="1">
    <source>
        <dbReference type="SAM" id="MobiDB-lite"/>
    </source>
</evidence>
<evidence type="ECO:0000313" key="5">
    <source>
        <dbReference type="Proteomes" id="UP001177769"/>
    </source>
</evidence>
<dbReference type="KEGG" id="pais:PFX98_01090"/>
<proteinExistence type="predicted"/>
<evidence type="ECO:0000313" key="4">
    <source>
        <dbReference type="EMBL" id="WIT12229.1"/>
    </source>
</evidence>
<protein>
    <submittedName>
        <fullName evidence="4">YcnI family protein</fullName>
    </submittedName>
</protein>
<feature type="signal peptide" evidence="2">
    <location>
        <begin position="1"/>
        <end position="20"/>
    </location>
</feature>
<keyword evidence="5" id="KW-1185">Reference proteome</keyword>
<dbReference type="CDD" id="cd08545">
    <property type="entry name" value="YcnI_like"/>
    <property type="match status" value="1"/>
</dbReference>